<dbReference type="Gene3D" id="1.20.120.1080">
    <property type="match status" value="1"/>
</dbReference>
<dbReference type="Pfam" id="PF00270">
    <property type="entry name" value="DEAD"/>
    <property type="match status" value="1"/>
</dbReference>
<keyword evidence="6 12" id="KW-0347">Helicase</keyword>
<dbReference type="Pfam" id="PF07717">
    <property type="entry name" value="OB_NTP_bind"/>
    <property type="match status" value="1"/>
</dbReference>
<feature type="domain" description="Helicase ATP-binding" evidence="10">
    <location>
        <begin position="67"/>
        <end position="237"/>
    </location>
</feature>
<keyword evidence="13" id="KW-1185">Reference proteome</keyword>
<dbReference type="CDD" id="cd17917">
    <property type="entry name" value="DEXHc_RHA-like"/>
    <property type="match status" value="1"/>
</dbReference>
<feature type="region of interest" description="Disordered" evidence="9">
    <location>
        <begin position="1"/>
        <end position="20"/>
    </location>
</feature>
<dbReference type="InterPro" id="IPR048333">
    <property type="entry name" value="HA2_WH"/>
</dbReference>
<dbReference type="InterPro" id="IPR011709">
    <property type="entry name" value="DEAD-box_helicase_OB_fold"/>
</dbReference>
<gene>
    <name evidence="12" type="ORF">Ctob_010991</name>
</gene>
<evidence type="ECO:0000256" key="6">
    <source>
        <dbReference type="ARBA" id="ARBA00022806"/>
    </source>
</evidence>
<evidence type="ECO:0000256" key="5">
    <source>
        <dbReference type="ARBA" id="ARBA00022801"/>
    </source>
</evidence>
<evidence type="ECO:0000313" key="12">
    <source>
        <dbReference type="EMBL" id="KOO25225.1"/>
    </source>
</evidence>
<evidence type="ECO:0000256" key="3">
    <source>
        <dbReference type="ARBA" id="ARBA00022490"/>
    </source>
</evidence>
<dbReference type="PANTHER" id="PTHR18934:SF145">
    <property type="entry name" value="ATP-DEPENDENT RNA HELICASE DHX57-RELATED"/>
    <property type="match status" value="1"/>
</dbReference>
<dbReference type="FunFam" id="3.40.50.300:FF:000325">
    <property type="entry name" value="ATP-dependent RNA helicase DHX29"/>
    <property type="match status" value="1"/>
</dbReference>
<dbReference type="InterPro" id="IPR059023">
    <property type="entry name" value="RNA_hel_CTD"/>
</dbReference>
<sequence>MAADAEDDREAAEEEERERLAAEAELTHARGLQLQVAYERWRASEEGIAHAKFRATLPISQLEAQVRVAMEDGQVAVVCGETGSGKSTQVPQMLLEHALESGRGGVTSVICTQPRRIAATSLARRVAQERGEQAGARGAMVGYQVRLESKRTESTKLLFCTTGIALRMMLSDPPLQGVSHVVVDEVHERDTQTDQLLLLLRELMPTRPDLKVVLMSATVQAELFSRYFDGAAILTSKGRTFPVDEHYLEHALKLTGHVLPTDSPCWLRNAGEWHKHSFAVHNRAITQEWQETGGSVNPEYSDARYAEYGEGVCNVLRSLNEHVINYDLIFDLLGYIDDTYEEGAVLVFLPGLSDITTVLGLCQADRRLGDTRRFCVLPLHSSLSPAEQSAVFETMPPGVRKVVLATNIAETSITIDDAVFVIDSGRAKQMLFNEQKQMRRLVDVWISQAEARQRAGRAGRVRAGHVFKLYTRHRAMVHMSPSRLPEMLRGPLQEICLQLRLAPLLTETDLRTAFAKALTPPPEAAVTAAILGLQRCAALDENEQLTPLGRHLAALPVDIGVGRLILYGALLRCAWPILLIAAALSDRSPPRAVQMVFNTAQSDHLAVVEAHRKWDEHCRQHGKGSGYRFCEKHFLSERTLQGMTDMANQFWDNLANLGLLPSLSRLPPEQREAARAAANRHADNVELLKAVLCAGLFPNVLKAKSGKGGLELNQQKQAVAIHPSSFNRGAQRFESGWLVYHEKVATGKVFVHDVTAVTSLDLFLFGAEPQVLHAQHKVIIDGWIDLRISPRTAVLFKALRKQLFELMALRIAANEREDAQSAWTLGGGSEKALPQPGGAGWPPPMETREQAQGALLTALVWLIGKGLDLQADEQAAAAAAAAIAKLAKGGASGSRR</sequence>
<keyword evidence="3" id="KW-0963">Cytoplasm</keyword>
<evidence type="ECO:0000313" key="13">
    <source>
        <dbReference type="Proteomes" id="UP000037460"/>
    </source>
</evidence>
<comment type="catalytic activity">
    <reaction evidence="8">
        <text>ATP + H2O = ADP + phosphate + H(+)</text>
        <dbReference type="Rhea" id="RHEA:13065"/>
        <dbReference type="ChEBI" id="CHEBI:15377"/>
        <dbReference type="ChEBI" id="CHEBI:15378"/>
        <dbReference type="ChEBI" id="CHEBI:30616"/>
        <dbReference type="ChEBI" id="CHEBI:43474"/>
        <dbReference type="ChEBI" id="CHEBI:456216"/>
        <dbReference type="EC" id="3.6.4.13"/>
    </reaction>
</comment>
<keyword evidence="7" id="KW-0067">ATP-binding</keyword>
<evidence type="ECO:0000256" key="8">
    <source>
        <dbReference type="ARBA" id="ARBA00047984"/>
    </source>
</evidence>
<dbReference type="Gene3D" id="3.40.50.300">
    <property type="entry name" value="P-loop containing nucleotide triphosphate hydrolases"/>
    <property type="match status" value="2"/>
</dbReference>
<protein>
    <recommendedName>
        <fullName evidence="2">RNA helicase</fullName>
        <ecNumber evidence="2">3.6.4.13</ecNumber>
    </recommendedName>
</protein>
<name>A0A0M0JFJ6_9EUKA</name>
<dbReference type="GO" id="GO:0005524">
    <property type="term" value="F:ATP binding"/>
    <property type="evidence" value="ECO:0007669"/>
    <property type="project" value="UniProtKB-KW"/>
</dbReference>
<dbReference type="InterPro" id="IPR001650">
    <property type="entry name" value="Helicase_C-like"/>
</dbReference>
<dbReference type="OrthoDB" id="5600252at2759"/>
<dbReference type="InterPro" id="IPR011545">
    <property type="entry name" value="DEAD/DEAH_box_helicase_dom"/>
</dbReference>
<dbReference type="Proteomes" id="UP000037460">
    <property type="component" value="Unassembled WGS sequence"/>
</dbReference>
<dbReference type="InterPro" id="IPR002464">
    <property type="entry name" value="DNA/RNA_helicase_DEAH_CS"/>
</dbReference>
<evidence type="ECO:0000256" key="9">
    <source>
        <dbReference type="SAM" id="MobiDB-lite"/>
    </source>
</evidence>
<evidence type="ECO:0000256" key="2">
    <source>
        <dbReference type="ARBA" id="ARBA00012552"/>
    </source>
</evidence>
<evidence type="ECO:0000256" key="1">
    <source>
        <dbReference type="ARBA" id="ARBA00008792"/>
    </source>
</evidence>
<dbReference type="EC" id="3.6.4.13" evidence="2"/>
<evidence type="ECO:0000259" key="10">
    <source>
        <dbReference type="PROSITE" id="PS51192"/>
    </source>
</evidence>
<keyword evidence="4" id="KW-0547">Nucleotide-binding</keyword>
<dbReference type="PROSITE" id="PS51194">
    <property type="entry name" value="HELICASE_CTER"/>
    <property type="match status" value="1"/>
</dbReference>
<dbReference type="Pfam" id="PF00271">
    <property type="entry name" value="Helicase_C"/>
    <property type="match status" value="1"/>
</dbReference>
<evidence type="ECO:0000256" key="4">
    <source>
        <dbReference type="ARBA" id="ARBA00022741"/>
    </source>
</evidence>
<dbReference type="SUPFAM" id="SSF52540">
    <property type="entry name" value="P-loop containing nucleoside triphosphate hydrolases"/>
    <property type="match status" value="1"/>
</dbReference>
<dbReference type="PROSITE" id="PS00690">
    <property type="entry name" value="DEAH_ATP_HELICASE"/>
    <property type="match status" value="1"/>
</dbReference>
<evidence type="ECO:0000256" key="7">
    <source>
        <dbReference type="ARBA" id="ARBA00022840"/>
    </source>
</evidence>
<keyword evidence="5" id="KW-0378">Hydrolase</keyword>
<feature type="compositionally biased region" description="Acidic residues" evidence="9">
    <location>
        <begin position="1"/>
        <end position="16"/>
    </location>
</feature>
<dbReference type="Pfam" id="PF04408">
    <property type="entry name" value="WHD_HA2"/>
    <property type="match status" value="1"/>
</dbReference>
<feature type="domain" description="Helicase C-terminal" evidence="11">
    <location>
        <begin position="331"/>
        <end position="503"/>
    </location>
</feature>
<dbReference type="GO" id="GO:0016787">
    <property type="term" value="F:hydrolase activity"/>
    <property type="evidence" value="ECO:0007669"/>
    <property type="project" value="UniProtKB-KW"/>
</dbReference>
<proteinExistence type="inferred from homology"/>
<dbReference type="SMART" id="SM00490">
    <property type="entry name" value="HELICc"/>
    <property type="match status" value="1"/>
</dbReference>
<dbReference type="FunFam" id="3.40.50.300:FF:000500">
    <property type="entry name" value="ATP-dependent RNA helicase DHX29"/>
    <property type="match status" value="1"/>
</dbReference>
<dbReference type="SMART" id="SM00487">
    <property type="entry name" value="DEXDc"/>
    <property type="match status" value="1"/>
</dbReference>
<evidence type="ECO:0000259" key="11">
    <source>
        <dbReference type="PROSITE" id="PS51194"/>
    </source>
</evidence>
<dbReference type="InterPro" id="IPR014001">
    <property type="entry name" value="Helicase_ATP-bd"/>
</dbReference>
<dbReference type="PROSITE" id="PS51192">
    <property type="entry name" value="HELICASE_ATP_BIND_1"/>
    <property type="match status" value="1"/>
</dbReference>
<dbReference type="SMART" id="SM00847">
    <property type="entry name" value="HA2"/>
    <property type="match status" value="1"/>
</dbReference>
<dbReference type="CDD" id="cd18791">
    <property type="entry name" value="SF2_C_RHA"/>
    <property type="match status" value="1"/>
</dbReference>
<dbReference type="PANTHER" id="PTHR18934">
    <property type="entry name" value="ATP-DEPENDENT RNA HELICASE"/>
    <property type="match status" value="1"/>
</dbReference>
<accession>A0A0M0JFJ6</accession>
<dbReference type="GO" id="GO:0003724">
    <property type="term" value="F:RNA helicase activity"/>
    <property type="evidence" value="ECO:0007669"/>
    <property type="project" value="UniProtKB-EC"/>
</dbReference>
<comment type="caution">
    <text evidence="12">The sequence shown here is derived from an EMBL/GenBank/DDBJ whole genome shotgun (WGS) entry which is preliminary data.</text>
</comment>
<reference evidence="13" key="1">
    <citation type="journal article" date="2015" name="PLoS Genet.">
        <title>Genome Sequence and Transcriptome Analyses of Chrysochromulina tobin: Metabolic Tools for Enhanced Algal Fitness in the Prominent Order Prymnesiales (Haptophyceae).</title>
        <authorList>
            <person name="Hovde B.T."/>
            <person name="Deodato C.R."/>
            <person name="Hunsperger H.M."/>
            <person name="Ryken S.A."/>
            <person name="Yost W."/>
            <person name="Jha R.K."/>
            <person name="Patterson J."/>
            <person name="Monnat R.J. Jr."/>
            <person name="Barlow S.B."/>
            <person name="Starkenburg S.R."/>
            <person name="Cattolico R.A."/>
        </authorList>
    </citation>
    <scope>NUCLEOTIDE SEQUENCE</scope>
    <source>
        <strain evidence="13">CCMP291</strain>
    </source>
</reference>
<dbReference type="AlphaFoldDB" id="A0A0M0JFJ6"/>
<dbReference type="EMBL" id="JWZX01003003">
    <property type="protein sequence ID" value="KOO25225.1"/>
    <property type="molecule type" value="Genomic_DNA"/>
</dbReference>
<comment type="similarity">
    <text evidence="1">Belongs to the DEAD box helicase family. DEAH subfamily.</text>
</comment>
<dbReference type="GO" id="GO:0003723">
    <property type="term" value="F:RNA binding"/>
    <property type="evidence" value="ECO:0007669"/>
    <property type="project" value="TreeGrafter"/>
</dbReference>
<organism evidence="12 13">
    <name type="scientific">Chrysochromulina tobinii</name>
    <dbReference type="NCBI Taxonomy" id="1460289"/>
    <lineage>
        <taxon>Eukaryota</taxon>
        <taxon>Haptista</taxon>
        <taxon>Haptophyta</taxon>
        <taxon>Prymnesiophyceae</taxon>
        <taxon>Prymnesiales</taxon>
        <taxon>Chrysochromulinaceae</taxon>
        <taxon>Chrysochromulina</taxon>
    </lineage>
</organism>
<dbReference type="InterPro" id="IPR027417">
    <property type="entry name" value="P-loop_NTPase"/>
</dbReference>
<dbReference type="InterPro" id="IPR007502">
    <property type="entry name" value="Helicase-assoc_dom"/>
</dbReference>
<dbReference type="Pfam" id="PF26026">
    <property type="entry name" value="RNA_hel_CTD"/>
    <property type="match status" value="1"/>
</dbReference>